<proteinExistence type="predicted"/>
<evidence type="ECO:0000313" key="1">
    <source>
        <dbReference type="EMBL" id="ERZ99716.1"/>
    </source>
</evidence>
<dbReference type="HOGENOM" id="CLU_1579361_0_0_1"/>
<organism evidence="1">
    <name type="scientific">Rhizophagus irregularis (strain DAOM 181602 / DAOM 197198 / MUCL 43194)</name>
    <name type="common">Arbuscular mycorrhizal fungus</name>
    <name type="synonym">Glomus intraradices</name>
    <dbReference type="NCBI Taxonomy" id="747089"/>
    <lineage>
        <taxon>Eukaryota</taxon>
        <taxon>Fungi</taxon>
        <taxon>Fungi incertae sedis</taxon>
        <taxon>Mucoromycota</taxon>
        <taxon>Glomeromycotina</taxon>
        <taxon>Glomeromycetes</taxon>
        <taxon>Glomerales</taxon>
        <taxon>Glomeraceae</taxon>
        <taxon>Rhizophagus</taxon>
    </lineage>
</organism>
<sequence length="202" mass="24099">MGQQKFISTGNYRYIEYRVLKGNIKLTNFSEHELNSFKVKIQTEELPILDNLVKRKSHVYSSKWKCSICLKDKETYIHLWKSNSQVENAKSDDVLKEILLYKIWDFNKAYNLSMLAKGFIHIDLVNLFKNYKILDKDRIKLLDGLVNKLIFDFKVFIWEYRNVKLADLEHQKEINTKMKKLAKKSKLVVNKLNKIVSLHWKL</sequence>
<dbReference type="EMBL" id="KI297743">
    <property type="protein sequence ID" value="ERZ99716.1"/>
    <property type="molecule type" value="Genomic_DNA"/>
</dbReference>
<name>U9SX67_RHIID</name>
<dbReference type="VEuPathDB" id="FungiDB:RhiirFUN_012300"/>
<protein>
    <submittedName>
        <fullName evidence="1">Uncharacterized protein</fullName>
    </submittedName>
</protein>
<reference evidence="1" key="1">
    <citation type="submission" date="2013-07" db="EMBL/GenBank/DDBJ databases">
        <title>The genome of an arbuscular mycorrhizal fungus provides insights into the evolution of the oldest plant symbiosis.</title>
        <authorList>
            <consortium name="DOE Joint Genome Institute"/>
            <person name="Tisserant E."/>
            <person name="Malbreil M."/>
            <person name="Kuo A."/>
            <person name="Kohler A."/>
            <person name="Symeonidi A."/>
            <person name="Balestrini R."/>
            <person name="Charron P."/>
            <person name="Duensing N."/>
            <person name="Frei-dit-Frey N."/>
            <person name="Gianinazzi-Pearson V."/>
            <person name="Gilbert B."/>
            <person name="Handa Y."/>
            <person name="Hijri M."/>
            <person name="Kaul R."/>
            <person name="Kawaguchi M."/>
            <person name="Krajinski F."/>
            <person name="Lammers P."/>
            <person name="Lapierre D."/>
            <person name="Masclaux F.G."/>
            <person name="Murat C."/>
            <person name="Morin E."/>
            <person name="Ndikumana S."/>
            <person name="Pagni M."/>
            <person name="Petitpierre D."/>
            <person name="Requena N."/>
            <person name="Rosikiewicz P."/>
            <person name="Riley R."/>
            <person name="Saito K."/>
            <person name="San Clemente H."/>
            <person name="Shapiro H."/>
            <person name="van Tuinen D."/>
            <person name="Becard G."/>
            <person name="Bonfante P."/>
            <person name="Paszkowski U."/>
            <person name="Shachar-Hill Y."/>
            <person name="Young J.P."/>
            <person name="Sanders I.R."/>
            <person name="Henrissat B."/>
            <person name="Rensing S.A."/>
            <person name="Grigoriev I.V."/>
            <person name="Corradi N."/>
            <person name="Roux C."/>
            <person name="Martin F."/>
        </authorList>
    </citation>
    <scope>NUCLEOTIDE SEQUENCE</scope>
    <source>
        <strain evidence="1">DAOM 197198</strain>
    </source>
</reference>
<accession>U9SX67</accession>
<dbReference type="AlphaFoldDB" id="U9SX67"/>
<gene>
    <name evidence="1" type="ORF">GLOINDRAFT_9225</name>
</gene>